<evidence type="ECO:0000313" key="1">
    <source>
        <dbReference type="EMBL" id="NMM99277.1"/>
    </source>
</evidence>
<reference evidence="1 2" key="1">
    <citation type="submission" date="2020-02" db="EMBL/GenBank/DDBJ databases">
        <title>Characterization of phylogenetic diversity of novel bifidobacterial species isolated in Czech ZOOs.</title>
        <authorList>
            <person name="Lugli G.A."/>
            <person name="Vera N.B."/>
            <person name="Ventura M."/>
        </authorList>
    </citation>
    <scope>NUCLEOTIDE SEQUENCE [LARGE SCALE GENOMIC DNA]</scope>
    <source>
        <strain evidence="1 2">DSM 109959</strain>
    </source>
</reference>
<protein>
    <submittedName>
        <fullName evidence="1">Uncharacterized protein</fullName>
    </submittedName>
</protein>
<dbReference type="EMBL" id="JAAIIG010000017">
    <property type="protein sequence ID" value="NMM99277.1"/>
    <property type="molecule type" value="Genomic_DNA"/>
</dbReference>
<sequence>MIYNTFLRPVSICDVIEELFLDEIFSTKTIIFSECLMNSLFYSAAKLQSDMAEGIQTLTRCFVSFVFPRFN</sequence>
<name>A0A7Y0EZJ7_9BIFI</name>
<organism evidence="1 2">
    <name type="scientific">Bifidobacterium olomucense</name>
    <dbReference type="NCBI Taxonomy" id="2675324"/>
    <lineage>
        <taxon>Bacteria</taxon>
        <taxon>Bacillati</taxon>
        <taxon>Actinomycetota</taxon>
        <taxon>Actinomycetes</taxon>
        <taxon>Bifidobacteriales</taxon>
        <taxon>Bifidobacteriaceae</taxon>
        <taxon>Bifidobacterium</taxon>
    </lineage>
</organism>
<dbReference type="Proteomes" id="UP000543419">
    <property type="component" value="Unassembled WGS sequence"/>
</dbReference>
<keyword evidence="2" id="KW-1185">Reference proteome</keyword>
<dbReference type="AlphaFoldDB" id="A0A7Y0EZJ7"/>
<evidence type="ECO:0000313" key="2">
    <source>
        <dbReference type="Proteomes" id="UP000543419"/>
    </source>
</evidence>
<proteinExistence type="predicted"/>
<gene>
    <name evidence="1" type="ORF">G1C97_2235</name>
</gene>
<comment type="caution">
    <text evidence="1">The sequence shown here is derived from an EMBL/GenBank/DDBJ whole genome shotgun (WGS) entry which is preliminary data.</text>
</comment>
<accession>A0A7Y0EZJ7</accession>